<dbReference type="PRINTS" id="PR00463">
    <property type="entry name" value="EP450I"/>
</dbReference>
<comment type="similarity">
    <text evidence="4 14">Belongs to the cytochrome P450 family.</text>
</comment>
<protein>
    <submittedName>
        <fullName evidence="15">Cytochrome P450</fullName>
    </submittedName>
</protein>
<organism evidence="15 16">
    <name type="scientific">Collybia nuda</name>
    <dbReference type="NCBI Taxonomy" id="64659"/>
    <lineage>
        <taxon>Eukaryota</taxon>
        <taxon>Fungi</taxon>
        <taxon>Dikarya</taxon>
        <taxon>Basidiomycota</taxon>
        <taxon>Agaricomycotina</taxon>
        <taxon>Agaricomycetes</taxon>
        <taxon>Agaricomycetidae</taxon>
        <taxon>Agaricales</taxon>
        <taxon>Tricholomatineae</taxon>
        <taxon>Clitocybaceae</taxon>
        <taxon>Collybia</taxon>
    </lineage>
</organism>
<keyword evidence="10 13" id="KW-0408">Iron</keyword>
<keyword evidence="6" id="KW-0812">Transmembrane</keyword>
<dbReference type="GO" id="GO:0004497">
    <property type="term" value="F:monooxygenase activity"/>
    <property type="evidence" value="ECO:0007669"/>
    <property type="project" value="UniProtKB-KW"/>
</dbReference>
<evidence type="ECO:0000256" key="1">
    <source>
        <dbReference type="ARBA" id="ARBA00001971"/>
    </source>
</evidence>
<evidence type="ECO:0000256" key="5">
    <source>
        <dbReference type="ARBA" id="ARBA00022617"/>
    </source>
</evidence>
<comment type="caution">
    <text evidence="15">The sequence shown here is derived from an EMBL/GenBank/DDBJ whole genome shotgun (WGS) entry which is preliminary data.</text>
</comment>
<dbReference type="Gene3D" id="1.10.630.10">
    <property type="entry name" value="Cytochrome P450"/>
    <property type="match status" value="1"/>
</dbReference>
<proteinExistence type="inferred from homology"/>
<dbReference type="InterPro" id="IPR002401">
    <property type="entry name" value="Cyt_P450_E_grp-I"/>
</dbReference>
<dbReference type="GO" id="GO:0005506">
    <property type="term" value="F:iron ion binding"/>
    <property type="evidence" value="ECO:0007669"/>
    <property type="project" value="InterPro"/>
</dbReference>
<feature type="binding site" description="axial binding residue" evidence="13">
    <location>
        <position position="450"/>
    </location>
    <ligand>
        <name>heme</name>
        <dbReference type="ChEBI" id="CHEBI:30413"/>
    </ligand>
    <ligandPart>
        <name>Fe</name>
        <dbReference type="ChEBI" id="CHEBI:18248"/>
    </ligandPart>
</feature>
<name>A0A9P5Y8M6_9AGAR</name>
<dbReference type="EMBL" id="MU150248">
    <property type="protein sequence ID" value="KAF9465378.1"/>
    <property type="molecule type" value="Genomic_DNA"/>
</dbReference>
<dbReference type="PRINTS" id="PR00385">
    <property type="entry name" value="P450"/>
</dbReference>
<keyword evidence="8" id="KW-1133">Transmembrane helix</keyword>
<evidence type="ECO:0000256" key="8">
    <source>
        <dbReference type="ARBA" id="ARBA00022989"/>
    </source>
</evidence>
<dbReference type="PROSITE" id="PS00086">
    <property type="entry name" value="CYTOCHROME_P450"/>
    <property type="match status" value="1"/>
</dbReference>
<comment type="subcellular location">
    <subcellularLocation>
        <location evidence="2">Membrane</location>
    </subcellularLocation>
</comment>
<dbReference type="PANTHER" id="PTHR24305:SF166">
    <property type="entry name" value="CYTOCHROME P450 12A4, MITOCHONDRIAL-RELATED"/>
    <property type="match status" value="1"/>
</dbReference>
<evidence type="ECO:0000256" key="2">
    <source>
        <dbReference type="ARBA" id="ARBA00004370"/>
    </source>
</evidence>
<dbReference type="GO" id="GO:0016705">
    <property type="term" value="F:oxidoreductase activity, acting on paired donors, with incorporation or reduction of molecular oxygen"/>
    <property type="evidence" value="ECO:0007669"/>
    <property type="project" value="InterPro"/>
</dbReference>
<dbReference type="AlphaFoldDB" id="A0A9P5Y8M6"/>
<evidence type="ECO:0000256" key="9">
    <source>
        <dbReference type="ARBA" id="ARBA00023002"/>
    </source>
</evidence>
<dbReference type="InterPro" id="IPR036396">
    <property type="entry name" value="Cyt_P450_sf"/>
</dbReference>
<evidence type="ECO:0000256" key="6">
    <source>
        <dbReference type="ARBA" id="ARBA00022692"/>
    </source>
</evidence>
<comment type="pathway">
    <text evidence="3">Secondary metabolite biosynthesis; terpenoid biosynthesis.</text>
</comment>
<accession>A0A9P5Y8M6</accession>
<evidence type="ECO:0000313" key="16">
    <source>
        <dbReference type="Proteomes" id="UP000807353"/>
    </source>
</evidence>
<dbReference type="GO" id="GO:0020037">
    <property type="term" value="F:heme binding"/>
    <property type="evidence" value="ECO:0007669"/>
    <property type="project" value="InterPro"/>
</dbReference>
<evidence type="ECO:0000313" key="15">
    <source>
        <dbReference type="EMBL" id="KAF9465378.1"/>
    </source>
</evidence>
<dbReference type="InterPro" id="IPR017972">
    <property type="entry name" value="Cyt_P450_CS"/>
</dbReference>
<evidence type="ECO:0000256" key="3">
    <source>
        <dbReference type="ARBA" id="ARBA00004721"/>
    </source>
</evidence>
<evidence type="ECO:0000256" key="13">
    <source>
        <dbReference type="PIRSR" id="PIRSR602401-1"/>
    </source>
</evidence>
<dbReference type="InterPro" id="IPR050121">
    <property type="entry name" value="Cytochrome_P450_monoxygenase"/>
</dbReference>
<comment type="cofactor">
    <cofactor evidence="1 13">
        <name>heme</name>
        <dbReference type="ChEBI" id="CHEBI:30413"/>
    </cofactor>
</comment>
<dbReference type="SUPFAM" id="SSF48264">
    <property type="entry name" value="Cytochrome P450"/>
    <property type="match status" value="1"/>
</dbReference>
<evidence type="ECO:0000256" key="7">
    <source>
        <dbReference type="ARBA" id="ARBA00022723"/>
    </source>
</evidence>
<keyword evidence="16" id="KW-1185">Reference proteome</keyword>
<keyword evidence="9 14" id="KW-0560">Oxidoreductase</keyword>
<evidence type="ECO:0000256" key="4">
    <source>
        <dbReference type="ARBA" id="ARBA00010617"/>
    </source>
</evidence>
<keyword evidence="12" id="KW-0472">Membrane</keyword>
<dbReference type="PANTHER" id="PTHR24305">
    <property type="entry name" value="CYTOCHROME P450"/>
    <property type="match status" value="1"/>
</dbReference>
<keyword evidence="11 14" id="KW-0503">Monooxygenase</keyword>
<dbReference type="Pfam" id="PF00067">
    <property type="entry name" value="p450"/>
    <property type="match status" value="1"/>
</dbReference>
<gene>
    <name evidence="15" type="ORF">BDZ94DRAFT_1254393</name>
</gene>
<evidence type="ECO:0000256" key="12">
    <source>
        <dbReference type="ARBA" id="ARBA00023136"/>
    </source>
</evidence>
<evidence type="ECO:0000256" key="10">
    <source>
        <dbReference type="ARBA" id="ARBA00023004"/>
    </source>
</evidence>
<evidence type="ECO:0000256" key="11">
    <source>
        <dbReference type="ARBA" id="ARBA00023033"/>
    </source>
</evidence>
<dbReference type="InterPro" id="IPR001128">
    <property type="entry name" value="Cyt_P450"/>
</dbReference>
<dbReference type="GO" id="GO:0016020">
    <property type="term" value="C:membrane"/>
    <property type="evidence" value="ECO:0007669"/>
    <property type="project" value="UniProtKB-SubCell"/>
</dbReference>
<dbReference type="OrthoDB" id="1470350at2759"/>
<evidence type="ECO:0000256" key="14">
    <source>
        <dbReference type="RuleBase" id="RU000461"/>
    </source>
</evidence>
<dbReference type="Proteomes" id="UP000807353">
    <property type="component" value="Unassembled WGS sequence"/>
</dbReference>
<keyword evidence="7 13" id="KW-0479">Metal-binding</keyword>
<sequence length="519" mass="58347">MIGLLASSVAAVYVVRLLLDHFQARRSISDHPGYRIFFSQSSILSNFLPAIRGITPGSNHLFRNRHKMYEYFGWDIISAVSVWPWNSVTIYLADAAAIKEVTTSRARFPKSVRFYQTLLFFGPNIIASEGDEWKKYRKISAPAFSDRNNKLVWDETAKIMTELFGTVWGDQTTISLDHCLDVTLPIALFVIGAAGFGRKSSWIDDDSIPAGHQMTFKDALHGAASSVFLNIIIPRGVMGFTERTRKVRLAFDELHKYMTDMIRDRQTSEKEERHDLFSSLLKANDEDSGGAKLTESELIGNIYMFLIAGHESTAHTLCFAFALLALYPDEQETLFQHIKSVLSDGRVPTYEDMDLLTHSVAVFYETLRMFPAVTGIPKDCAEDTTLTTTNAQGEKTTIPIPKGAGVIIDASGLHFNPRYWEDPEVFKPARFLGKWPHDAFMPFSAGARACLGRKFFETEGIAVLTMLVSRYTIEVKEEPQFAGETFEAKRDRVLAAWPGLTLSPVRVPLTFKLRGTKHT</sequence>
<reference evidence="15" key="1">
    <citation type="submission" date="2020-11" db="EMBL/GenBank/DDBJ databases">
        <authorList>
            <consortium name="DOE Joint Genome Institute"/>
            <person name="Ahrendt S."/>
            <person name="Riley R."/>
            <person name="Andreopoulos W."/>
            <person name="Labutti K."/>
            <person name="Pangilinan J."/>
            <person name="Ruiz-Duenas F.J."/>
            <person name="Barrasa J.M."/>
            <person name="Sanchez-Garcia M."/>
            <person name="Camarero S."/>
            <person name="Miyauchi S."/>
            <person name="Serrano A."/>
            <person name="Linde D."/>
            <person name="Babiker R."/>
            <person name="Drula E."/>
            <person name="Ayuso-Fernandez I."/>
            <person name="Pacheco R."/>
            <person name="Padilla G."/>
            <person name="Ferreira P."/>
            <person name="Barriuso J."/>
            <person name="Kellner H."/>
            <person name="Castanera R."/>
            <person name="Alfaro M."/>
            <person name="Ramirez L."/>
            <person name="Pisabarro A.G."/>
            <person name="Kuo A."/>
            <person name="Tritt A."/>
            <person name="Lipzen A."/>
            <person name="He G."/>
            <person name="Yan M."/>
            <person name="Ng V."/>
            <person name="Cullen D."/>
            <person name="Martin F."/>
            <person name="Rosso M.-N."/>
            <person name="Henrissat B."/>
            <person name="Hibbett D."/>
            <person name="Martinez A.T."/>
            <person name="Grigoriev I.V."/>
        </authorList>
    </citation>
    <scope>NUCLEOTIDE SEQUENCE</scope>
    <source>
        <strain evidence="15">CBS 247.69</strain>
    </source>
</reference>
<keyword evidence="5 13" id="KW-0349">Heme</keyword>